<gene>
    <name evidence="1" type="ORF">DFH07DRAFT_742135</name>
</gene>
<organism evidence="1 2">
    <name type="scientific">Mycena maculata</name>
    <dbReference type="NCBI Taxonomy" id="230809"/>
    <lineage>
        <taxon>Eukaryota</taxon>
        <taxon>Fungi</taxon>
        <taxon>Dikarya</taxon>
        <taxon>Basidiomycota</taxon>
        <taxon>Agaricomycotina</taxon>
        <taxon>Agaricomycetes</taxon>
        <taxon>Agaricomycetidae</taxon>
        <taxon>Agaricales</taxon>
        <taxon>Marasmiineae</taxon>
        <taxon>Mycenaceae</taxon>
        <taxon>Mycena</taxon>
    </lineage>
</organism>
<name>A0AAD7J545_9AGAR</name>
<evidence type="ECO:0000313" key="1">
    <source>
        <dbReference type="EMBL" id="KAJ7757360.1"/>
    </source>
</evidence>
<keyword evidence="2" id="KW-1185">Reference proteome</keyword>
<dbReference type="Proteomes" id="UP001215280">
    <property type="component" value="Unassembled WGS sequence"/>
</dbReference>
<dbReference type="AlphaFoldDB" id="A0AAD7J545"/>
<sequence length="218" mass="25174">MPGEFKDDDSRREAFKYLSCHYSWYARFAEKSTNAPQDAHPDDIHKDHRGRVNFTQRLPRHSKEMRNTEEYTLLAEAYTDFFEILRVALKEYLPEDTAELSIYVEHLPLDASSPCYPFGGFILNISACTWAHRDGGDKRLCLVVPFGTFTGGQLCRYETGFSFDLKLGDVLVFPSCDLTHFNMHFKGCRGTLVLHSDRQGDSWVRDCHGWSTHIIRHS</sequence>
<dbReference type="EMBL" id="JARJLG010000058">
    <property type="protein sequence ID" value="KAJ7757360.1"/>
    <property type="molecule type" value="Genomic_DNA"/>
</dbReference>
<evidence type="ECO:0000313" key="2">
    <source>
        <dbReference type="Proteomes" id="UP001215280"/>
    </source>
</evidence>
<comment type="caution">
    <text evidence="1">The sequence shown here is derived from an EMBL/GenBank/DDBJ whole genome shotgun (WGS) entry which is preliminary data.</text>
</comment>
<reference evidence="1" key="1">
    <citation type="submission" date="2023-03" db="EMBL/GenBank/DDBJ databases">
        <title>Massive genome expansion in bonnet fungi (Mycena s.s.) driven by repeated elements and novel gene families across ecological guilds.</title>
        <authorList>
            <consortium name="Lawrence Berkeley National Laboratory"/>
            <person name="Harder C.B."/>
            <person name="Miyauchi S."/>
            <person name="Viragh M."/>
            <person name="Kuo A."/>
            <person name="Thoen E."/>
            <person name="Andreopoulos B."/>
            <person name="Lu D."/>
            <person name="Skrede I."/>
            <person name="Drula E."/>
            <person name="Henrissat B."/>
            <person name="Morin E."/>
            <person name="Kohler A."/>
            <person name="Barry K."/>
            <person name="LaButti K."/>
            <person name="Morin E."/>
            <person name="Salamov A."/>
            <person name="Lipzen A."/>
            <person name="Mereny Z."/>
            <person name="Hegedus B."/>
            <person name="Baldrian P."/>
            <person name="Stursova M."/>
            <person name="Weitz H."/>
            <person name="Taylor A."/>
            <person name="Grigoriev I.V."/>
            <person name="Nagy L.G."/>
            <person name="Martin F."/>
            <person name="Kauserud H."/>
        </authorList>
    </citation>
    <scope>NUCLEOTIDE SEQUENCE</scope>
    <source>
        <strain evidence="1">CBHHK188m</strain>
    </source>
</reference>
<proteinExistence type="predicted"/>
<accession>A0AAD7J545</accession>
<protein>
    <submittedName>
        <fullName evidence="1">Uncharacterized protein</fullName>
    </submittedName>
</protein>
<dbReference type="Gene3D" id="3.60.130.30">
    <property type="match status" value="1"/>
</dbReference>